<sequence length="801" mass="92713">MRLKKENHSRYQLHLNYPASWWKNMWREALPSGNGKIGAAVYGGIKNETILINHQDLWHMGVKDNLPDVSQHLQKTRELMETKKYREASRVLSNTLKEKNYQSQLSSLLPLADFKVEMPVAQAFKKYNRKLNMETGEVTVSWNEEDYNMVRKLFVSRADDLIVYEIESTKPLDWIHFKLSLHSTDQPKMEQRIRELEEHSKSKAADYFLYFSAKNDDQTDFGVVAKVIPSEGELLVKNQSITCKNVKKVRILMKVFVQSNSTFMWGKLEKELRQCTATYQELLTRHLPLHQELFHCADFRLETEDSSCSNEELLMSAYQGEASPQLIEKLWHFGRYLFISGTSEEGTQPFGMYGLWAGDYQLMWGHRMANENIQMMYWHAGVGGLSRLVPVMFDYYERMLGDFRLNAQHLYGCRGIYIPAGTTPEIGLPSQIVPVILNWTGAAAWLSQTFYEYYLYTKDQHFLEHKLLPFMKEVAHFYEDFLVELHGETSIYPSISPENTPYNYMPEAGESLAHPMPTTINATMDIALIKELLQHLIEACEESQLFLNEINKWKEMIQTLPPYKVNKEGAIKEWAHNDFQDRYEHRHLSHLYPLFPGKEMANSTDEEQLAPFRKAVSLREIEAQTGWSFAHMASIYARLGEGTSALEQIDRLTQSCLLTNLYTVHNDWRSMGLSMEIETAPVQMDANLGIVGAIQEMLLFVSQKQVRLLPAVPYRWKKGEVKNFRFHSGIVSFQWDLQKKSFKARLKAISNTNITLLLPSFIKEQKILIIAADKEQNVLSSSEITVQLEANQALSIKSIER</sequence>
<dbReference type="Pfam" id="PF22124">
    <property type="entry name" value="Glyco_hydro_95_cat"/>
    <property type="match status" value="1"/>
</dbReference>
<dbReference type="AlphaFoldDB" id="A0A162F0G3"/>
<accession>A0A162F0G3</accession>
<dbReference type="PANTHER" id="PTHR31084">
    <property type="entry name" value="ALPHA-L-FUCOSIDASE 2"/>
    <property type="match status" value="1"/>
</dbReference>
<dbReference type="STRING" id="519424.AZF04_15145"/>
<dbReference type="InterPro" id="IPR008928">
    <property type="entry name" value="6-hairpin_glycosidase_sf"/>
</dbReference>
<dbReference type="GO" id="GO:0005975">
    <property type="term" value="P:carbohydrate metabolic process"/>
    <property type="evidence" value="ECO:0007669"/>
    <property type="project" value="InterPro"/>
</dbReference>
<feature type="domain" description="Glycosyl hydrolase family 95 N-terminal" evidence="1">
    <location>
        <begin position="14"/>
        <end position="255"/>
    </location>
</feature>
<dbReference type="InterPro" id="IPR054363">
    <property type="entry name" value="GH95_cat"/>
</dbReference>
<organism evidence="3 4">
    <name type="scientific">Alkalihalobacillus trypoxylicola</name>
    <dbReference type="NCBI Taxonomy" id="519424"/>
    <lineage>
        <taxon>Bacteria</taxon>
        <taxon>Bacillati</taxon>
        <taxon>Bacillota</taxon>
        <taxon>Bacilli</taxon>
        <taxon>Bacillales</taxon>
        <taxon>Bacillaceae</taxon>
        <taxon>Alkalihalobacillus</taxon>
    </lineage>
</organism>
<evidence type="ECO:0000259" key="2">
    <source>
        <dbReference type="Pfam" id="PF22124"/>
    </source>
</evidence>
<protein>
    <submittedName>
        <fullName evidence="3">Alpha-L-fucosidase</fullName>
    </submittedName>
</protein>
<gene>
    <name evidence="3" type="ORF">AZF04_15145</name>
</gene>
<dbReference type="InterPro" id="IPR016518">
    <property type="entry name" value="Alpha-L-fucosidase"/>
</dbReference>
<name>A0A162F0G3_9BACI</name>
<dbReference type="InterPro" id="IPR012341">
    <property type="entry name" value="6hp_glycosidase-like_sf"/>
</dbReference>
<evidence type="ECO:0000259" key="1">
    <source>
        <dbReference type="Pfam" id="PF14498"/>
    </source>
</evidence>
<dbReference type="GO" id="GO:0004560">
    <property type="term" value="F:alpha-L-fucosidase activity"/>
    <property type="evidence" value="ECO:0007669"/>
    <property type="project" value="InterPro"/>
</dbReference>
<dbReference type="Gene3D" id="1.50.10.10">
    <property type="match status" value="1"/>
</dbReference>
<dbReference type="PANTHER" id="PTHR31084:SF3">
    <property type="entry name" value="ALPHA-FUCOSIDASE A"/>
    <property type="match status" value="1"/>
</dbReference>
<dbReference type="PIRSF" id="PIRSF007663">
    <property type="entry name" value="UCP007663"/>
    <property type="match status" value="1"/>
</dbReference>
<dbReference type="EMBL" id="LTAO01000003">
    <property type="protein sequence ID" value="KYG34172.1"/>
    <property type="molecule type" value="Genomic_DNA"/>
</dbReference>
<keyword evidence="4" id="KW-1185">Reference proteome</keyword>
<feature type="domain" description="Glycosyl hydrolase family 95 catalytic" evidence="2">
    <location>
        <begin position="278"/>
        <end position="698"/>
    </location>
</feature>
<evidence type="ECO:0000313" key="3">
    <source>
        <dbReference type="EMBL" id="KYG34172.1"/>
    </source>
</evidence>
<dbReference type="Proteomes" id="UP000075806">
    <property type="component" value="Unassembled WGS sequence"/>
</dbReference>
<comment type="caution">
    <text evidence="3">The sequence shown here is derived from an EMBL/GenBank/DDBJ whole genome shotgun (WGS) entry which is preliminary data.</text>
</comment>
<reference evidence="3" key="1">
    <citation type="submission" date="2016-02" db="EMBL/GenBank/DDBJ databases">
        <title>Genome sequence of Bacillus trypoxylicola KCTC 13244(T).</title>
        <authorList>
            <person name="Jeong H."/>
            <person name="Park S.-H."/>
            <person name="Choi S.-K."/>
        </authorList>
    </citation>
    <scope>NUCLEOTIDE SEQUENCE [LARGE SCALE GENOMIC DNA]</scope>
    <source>
        <strain evidence="3">KCTC 13244</strain>
    </source>
</reference>
<evidence type="ECO:0000313" key="4">
    <source>
        <dbReference type="Proteomes" id="UP000075806"/>
    </source>
</evidence>
<proteinExistence type="predicted"/>
<dbReference type="InterPro" id="IPR027414">
    <property type="entry name" value="GH95_N_dom"/>
</dbReference>
<dbReference type="SUPFAM" id="SSF48208">
    <property type="entry name" value="Six-hairpin glycosidases"/>
    <property type="match status" value="1"/>
</dbReference>
<dbReference type="Pfam" id="PF14498">
    <property type="entry name" value="Glyco_hyd_65N_2"/>
    <property type="match status" value="1"/>
</dbReference>